<evidence type="ECO:0000313" key="4">
    <source>
        <dbReference type="EMBL" id="CAB5042350.1"/>
    </source>
</evidence>
<dbReference type="GO" id="GO:0016758">
    <property type="term" value="F:hexosyltransferase activity"/>
    <property type="evidence" value="ECO:0007669"/>
    <property type="project" value="TreeGrafter"/>
</dbReference>
<evidence type="ECO:0000313" key="3">
    <source>
        <dbReference type="EMBL" id="CAB4838805.1"/>
    </source>
</evidence>
<dbReference type="FunFam" id="3.40.50.2000:FF:000069">
    <property type="entry name" value="Alpha-(1-6)-phosphatidylinositol monomannoside mannosyltransferase"/>
    <property type="match status" value="1"/>
</dbReference>
<dbReference type="Gene3D" id="3.40.50.2000">
    <property type="entry name" value="Glycogen Phosphorylase B"/>
    <property type="match status" value="2"/>
</dbReference>
<dbReference type="Pfam" id="PF00534">
    <property type="entry name" value="Glycos_transf_1"/>
    <property type="match status" value="1"/>
</dbReference>
<proteinExistence type="predicted"/>
<evidence type="ECO:0000259" key="1">
    <source>
        <dbReference type="Pfam" id="PF00534"/>
    </source>
</evidence>
<protein>
    <submittedName>
        <fullName evidence="5">Unannotated protein</fullName>
    </submittedName>
</protein>
<reference evidence="5" key="1">
    <citation type="submission" date="2020-05" db="EMBL/GenBank/DDBJ databases">
        <authorList>
            <person name="Chiriac C."/>
            <person name="Salcher M."/>
            <person name="Ghai R."/>
            <person name="Kavagutti S V."/>
        </authorList>
    </citation>
    <scope>NUCLEOTIDE SEQUENCE</scope>
</reference>
<gene>
    <name evidence="3" type="ORF">UFOPK3232_00943</name>
    <name evidence="4" type="ORF">UFOPK4242_00739</name>
    <name evidence="5" type="ORF">UFOPK4382_00964</name>
</gene>
<dbReference type="EMBL" id="CAFBRA010000066">
    <property type="protein sequence ID" value="CAB5076209.1"/>
    <property type="molecule type" value="Genomic_DNA"/>
</dbReference>
<dbReference type="PANTHER" id="PTHR45947:SF3">
    <property type="entry name" value="SULFOQUINOVOSYL TRANSFERASE SQD2"/>
    <property type="match status" value="1"/>
</dbReference>
<feature type="domain" description="Glycosyl transferase family 1" evidence="1">
    <location>
        <begin position="196"/>
        <end position="369"/>
    </location>
</feature>
<accession>A0A6J7VET1</accession>
<dbReference type="InterPro" id="IPR001296">
    <property type="entry name" value="Glyco_trans_1"/>
</dbReference>
<name>A0A6J7VET1_9ZZZZ</name>
<dbReference type="Pfam" id="PF13439">
    <property type="entry name" value="Glyco_transf_4"/>
    <property type="match status" value="1"/>
</dbReference>
<evidence type="ECO:0000313" key="5">
    <source>
        <dbReference type="EMBL" id="CAB5076209.1"/>
    </source>
</evidence>
<dbReference type="SUPFAM" id="SSF53756">
    <property type="entry name" value="UDP-Glycosyltransferase/glycogen phosphorylase"/>
    <property type="match status" value="1"/>
</dbReference>
<sequence length="389" mass="42820">MVASHWWEHDVIKSILFVTNDFGPRAGGIETFIIGLIERLPFGSVTVYTSSQEDTLAYDAAWRDNYGVIVIRDKAKILLPTPRVARAVARIVNRDKKEIVAFGAAAPLALMAQTLRRAGATRIVALTHGHEVWWSKIFPFKVAMRRIGNTTDALTYLGEFTKTAIAHALSSTSAKAMVKIAPGIDIEHFKPVDASELKRDLGLENKNVIVSVGRLVHRKGQDKLIESMPAIIRKIPQAHLLLIGEGPYRKHLTDLVNKHGLSSHVSFIGRINYSQLPQYICIGDVFAMPSRSRFFGLEVEGLGIVYLEASACGLPVIAGSSGGAPDAVIEGVTGVVVNGLDVKAISQSVTELLGNRDACQKMGLAGRQWIEENWRWELWAKEFSRLLLH</sequence>
<dbReference type="InterPro" id="IPR050194">
    <property type="entry name" value="Glycosyltransferase_grp1"/>
</dbReference>
<dbReference type="InterPro" id="IPR028098">
    <property type="entry name" value="Glyco_trans_4-like_N"/>
</dbReference>
<evidence type="ECO:0000259" key="2">
    <source>
        <dbReference type="Pfam" id="PF13439"/>
    </source>
</evidence>
<dbReference type="EMBL" id="CAFBQC010000031">
    <property type="protein sequence ID" value="CAB5042350.1"/>
    <property type="molecule type" value="Genomic_DNA"/>
</dbReference>
<dbReference type="EMBL" id="CAFARE010000035">
    <property type="protein sequence ID" value="CAB4838805.1"/>
    <property type="molecule type" value="Genomic_DNA"/>
</dbReference>
<dbReference type="CDD" id="cd03801">
    <property type="entry name" value="GT4_PimA-like"/>
    <property type="match status" value="1"/>
</dbReference>
<feature type="domain" description="Glycosyltransferase subfamily 4-like N-terminal" evidence="2">
    <location>
        <begin position="27"/>
        <end position="187"/>
    </location>
</feature>
<dbReference type="PANTHER" id="PTHR45947">
    <property type="entry name" value="SULFOQUINOVOSYL TRANSFERASE SQD2"/>
    <property type="match status" value="1"/>
</dbReference>
<dbReference type="AlphaFoldDB" id="A0A6J7VET1"/>
<organism evidence="5">
    <name type="scientific">freshwater metagenome</name>
    <dbReference type="NCBI Taxonomy" id="449393"/>
    <lineage>
        <taxon>unclassified sequences</taxon>
        <taxon>metagenomes</taxon>
        <taxon>ecological metagenomes</taxon>
    </lineage>
</organism>